<dbReference type="PANTHER" id="PTHR11010">
    <property type="entry name" value="PROTEASE S28 PRO-X CARBOXYPEPTIDASE-RELATED"/>
    <property type="match status" value="1"/>
</dbReference>
<accession>A0AAX6HKF5</accession>
<evidence type="ECO:0000256" key="6">
    <source>
        <dbReference type="SAM" id="SignalP"/>
    </source>
</evidence>
<comment type="similarity">
    <text evidence="1">Belongs to the peptidase S28 family.</text>
</comment>
<evidence type="ECO:0000256" key="2">
    <source>
        <dbReference type="ARBA" id="ARBA00022670"/>
    </source>
</evidence>
<dbReference type="Gene3D" id="3.40.50.1820">
    <property type="entry name" value="alpha/beta hydrolase"/>
    <property type="match status" value="1"/>
</dbReference>
<dbReference type="EMBL" id="JANAVB010008800">
    <property type="protein sequence ID" value="KAJ6841147.1"/>
    <property type="molecule type" value="Genomic_DNA"/>
</dbReference>
<evidence type="ECO:0000256" key="3">
    <source>
        <dbReference type="ARBA" id="ARBA00022729"/>
    </source>
</evidence>
<dbReference type="GO" id="GO:0008239">
    <property type="term" value="F:dipeptidyl-peptidase activity"/>
    <property type="evidence" value="ECO:0007669"/>
    <property type="project" value="TreeGrafter"/>
</dbReference>
<gene>
    <name evidence="7" type="ORF">M6B38_307545</name>
</gene>
<keyword evidence="3 6" id="KW-0732">Signal</keyword>
<dbReference type="InterPro" id="IPR042269">
    <property type="entry name" value="Ser_carbopepase_S28_SKS"/>
</dbReference>
<comment type="caution">
    <text evidence="7">The sequence shown here is derived from an EMBL/GenBank/DDBJ whole genome shotgun (WGS) entry which is preliminary data.</text>
</comment>
<sequence>MASINIHHHRPLLSLLPILLVLSAFTPTTTDALKLGEFKREIYSGAQSLASTDIANNDYDKYAINYYTQTLDHFDYQPESYATFPQRYAVSNVSWGGARNNSPILVYLGGESPVDYLLKEPLFLSEIAAHFNALLVHIEHRYYGESNPFGSREEAYANSSTLGYLSSSQALADYAELIIDLKKNLSADNSPLIVAGGSYAGMLASWFRLKYPHIAIGAFASSAPILYFDDMISPQHGYFDVVTKDFRDTSESCYKTIRESWSEIDKVGSQSGGLNLLSNIFHTCSPLNNTGLLKDYLYGTYCESAQYNFPPVTDICSQIDQAQAQGADVLQRVFSAVNSSVAHGECLDVTSGEDPSVADGWNWQKCTEMVMPIGVSSNESMFEVDPFNITEFTKGCQKDYGITPRPHGITTEFGGHNIDSVLRKFGSNILFSNGLRDPYSSGGVLQNISDSIVATYTTQGTHCSDLAHSRENDPEWLVAQRTTEITTISGWIEEYKSKVAKTS</sequence>
<protein>
    <submittedName>
        <fullName evidence="7">Lysosomal Pro-X carboxypeptidase-like isoform X2</fullName>
    </submittedName>
</protein>
<dbReference type="Gene3D" id="1.20.120.980">
    <property type="entry name" value="Serine carboxypeptidase S28, SKS domain"/>
    <property type="match status" value="1"/>
</dbReference>
<dbReference type="InterPro" id="IPR029058">
    <property type="entry name" value="AB_hydrolase_fold"/>
</dbReference>
<organism evidence="7 8">
    <name type="scientific">Iris pallida</name>
    <name type="common">Sweet iris</name>
    <dbReference type="NCBI Taxonomy" id="29817"/>
    <lineage>
        <taxon>Eukaryota</taxon>
        <taxon>Viridiplantae</taxon>
        <taxon>Streptophyta</taxon>
        <taxon>Embryophyta</taxon>
        <taxon>Tracheophyta</taxon>
        <taxon>Spermatophyta</taxon>
        <taxon>Magnoliopsida</taxon>
        <taxon>Liliopsida</taxon>
        <taxon>Asparagales</taxon>
        <taxon>Iridaceae</taxon>
        <taxon>Iridoideae</taxon>
        <taxon>Irideae</taxon>
        <taxon>Iris</taxon>
    </lineage>
</organism>
<evidence type="ECO:0000256" key="4">
    <source>
        <dbReference type="ARBA" id="ARBA00022801"/>
    </source>
</evidence>
<dbReference type="GO" id="GO:0004180">
    <property type="term" value="F:carboxypeptidase activity"/>
    <property type="evidence" value="ECO:0007669"/>
    <property type="project" value="UniProtKB-KW"/>
</dbReference>
<name>A0AAX6HKF5_IRIPA</name>
<keyword evidence="8" id="KW-1185">Reference proteome</keyword>
<proteinExistence type="inferred from homology"/>
<dbReference type="PANTHER" id="PTHR11010:SF78">
    <property type="entry name" value="LYSOSOMAL PRO-X CARBOXYPEPTIDASE"/>
    <property type="match status" value="1"/>
</dbReference>
<keyword evidence="2" id="KW-0645">Protease</keyword>
<dbReference type="InterPro" id="IPR008758">
    <property type="entry name" value="Peptidase_S28"/>
</dbReference>
<evidence type="ECO:0000313" key="8">
    <source>
        <dbReference type="Proteomes" id="UP001140949"/>
    </source>
</evidence>
<dbReference type="GO" id="GO:0006508">
    <property type="term" value="P:proteolysis"/>
    <property type="evidence" value="ECO:0007669"/>
    <property type="project" value="UniProtKB-KW"/>
</dbReference>
<keyword evidence="7" id="KW-0121">Carboxypeptidase</keyword>
<keyword evidence="4" id="KW-0378">Hydrolase</keyword>
<reference evidence="7" key="2">
    <citation type="submission" date="2023-04" db="EMBL/GenBank/DDBJ databases">
        <authorList>
            <person name="Bruccoleri R.E."/>
            <person name="Oakeley E.J."/>
            <person name="Faust A.-M."/>
            <person name="Dessus-Babus S."/>
            <person name="Altorfer M."/>
            <person name="Burckhardt D."/>
            <person name="Oertli M."/>
            <person name="Naumann U."/>
            <person name="Petersen F."/>
            <person name="Wong J."/>
        </authorList>
    </citation>
    <scope>NUCLEOTIDE SEQUENCE</scope>
    <source>
        <strain evidence="7">GSM-AAB239-AS_SAM_17_03QT</strain>
        <tissue evidence="7">Leaf</tissue>
    </source>
</reference>
<feature type="chain" id="PRO_5043500730" evidence="6">
    <location>
        <begin position="33"/>
        <end position="503"/>
    </location>
</feature>
<evidence type="ECO:0000313" key="7">
    <source>
        <dbReference type="EMBL" id="KAJ6841147.1"/>
    </source>
</evidence>
<dbReference type="AlphaFoldDB" id="A0AAX6HKF5"/>
<dbReference type="Pfam" id="PF05577">
    <property type="entry name" value="Peptidase_S28"/>
    <property type="match status" value="1"/>
</dbReference>
<dbReference type="Proteomes" id="UP001140949">
    <property type="component" value="Unassembled WGS sequence"/>
</dbReference>
<dbReference type="GO" id="GO:0070008">
    <property type="term" value="F:serine-type exopeptidase activity"/>
    <property type="evidence" value="ECO:0007669"/>
    <property type="project" value="InterPro"/>
</dbReference>
<evidence type="ECO:0000256" key="1">
    <source>
        <dbReference type="ARBA" id="ARBA00011079"/>
    </source>
</evidence>
<feature type="signal peptide" evidence="6">
    <location>
        <begin position="1"/>
        <end position="32"/>
    </location>
</feature>
<keyword evidence="5" id="KW-0325">Glycoprotein</keyword>
<dbReference type="SUPFAM" id="SSF53474">
    <property type="entry name" value="alpha/beta-Hydrolases"/>
    <property type="match status" value="1"/>
</dbReference>
<evidence type="ECO:0000256" key="5">
    <source>
        <dbReference type="ARBA" id="ARBA00023180"/>
    </source>
</evidence>
<reference evidence="7" key="1">
    <citation type="journal article" date="2023" name="GigaByte">
        <title>Genome assembly of the bearded iris, Iris pallida Lam.</title>
        <authorList>
            <person name="Bruccoleri R.E."/>
            <person name="Oakeley E.J."/>
            <person name="Faust A.M.E."/>
            <person name="Altorfer M."/>
            <person name="Dessus-Babus S."/>
            <person name="Burckhardt D."/>
            <person name="Oertli M."/>
            <person name="Naumann U."/>
            <person name="Petersen F."/>
            <person name="Wong J."/>
        </authorList>
    </citation>
    <scope>NUCLEOTIDE SEQUENCE</scope>
    <source>
        <strain evidence="7">GSM-AAB239-AS_SAM_17_03QT</strain>
    </source>
</reference>